<organism evidence="2 3">
    <name type="scientific">Trinickia fusca</name>
    <dbReference type="NCBI Taxonomy" id="2419777"/>
    <lineage>
        <taxon>Bacteria</taxon>
        <taxon>Pseudomonadati</taxon>
        <taxon>Pseudomonadota</taxon>
        <taxon>Betaproteobacteria</taxon>
        <taxon>Burkholderiales</taxon>
        <taxon>Burkholderiaceae</taxon>
        <taxon>Trinickia</taxon>
    </lineage>
</organism>
<gene>
    <name evidence="2" type="ORF">D7S89_20200</name>
</gene>
<dbReference type="RefSeq" id="WP_147426715.1">
    <property type="nucleotide sequence ID" value="NZ_RBZV01000010.1"/>
</dbReference>
<dbReference type="EMBL" id="RBZV01000010">
    <property type="protein sequence ID" value="RKP45161.1"/>
    <property type="molecule type" value="Genomic_DNA"/>
</dbReference>
<proteinExistence type="predicted"/>
<name>A0A494X693_9BURK</name>
<dbReference type="Proteomes" id="UP000280434">
    <property type="component" value="Unassembled WGS sequence"/>
</dbReference>
<keyword evidence="1" id="KW-0732">Signal</keyword>
<evidence type="ECO:0000313" key="2">
    <source>
        <dbReference type="EMBL" id="RKP45161.1"/>
    </source>
</evidence>
<sequence length="151" mass="16395">MLVLLCATMASQAIAAPVITFYRKQGESYVDCRITMKNGTTNFKHSSNSCSNDDDYYFSISGAEDGVQFGIYNNPDCKENESFATYKTGKGDSNRNIRITAVDASRGLPAGHLIHDTLMSGGRDKSGQLHGKVSCLKVWNAPLSTEDNAAQ</sequence>
<feature type="signal peptide" evidence="1">
    <location>
        <begin position="1"/>
        <end position="15"/>
    </location>
</feature>
<accession>A0A494X693</accession>
<feature type="chain" id="PRO_5019812141" evidence="1">
    <location>
        <begin position="16"/>
        <end position="151"/>
    </location>
</feature>
<evidence type="ECO:0000313" key="3">
    <source>
        <dbReference type="Proteomes" id="UP000280434"/>
    </source>
</evidence>
<dbReference type="OrthoDB" id="8943645at2"/>
<protein>
    <submittedName>
        <fullName evidence="2">Uncharacterized protein</fullName>
    </submittedName>
</protein>
<keyword evidence="3" id="KW-1185">Reference proteome</keyword>
<evidence type="ECO:0000256" key="1">
    <source>
        <dbReference type="SAM" id="SignalP"/>
    </source>
</evidence>
<comment type="caution">
    <text evidence="2">The sequence shown here is derived from an EMBL/GenBank/DDBJ whole genome shotgun (WGS) entry which is preliminary data.</text>
</comment>
<dbReference type="AlphaFoldDB" id="A0A494X693"/>
<reference evidence="2 3" key="1">
    <citation type="submission" date="2018-10" db="EMBL/GenBank/DDBJ databases">
        <title>Paraburkholderia sp. 7MK8-2, isolated from soil.</title>
        <authorList>
            <person name="Gao Z.-H."/>
            <person name="Qiu L.-H."/>
        </authorList>
    </citation>
    <scope>NUCLEOTIDE SEQUENCE [LARGE SCALE GENOMIC DNA]</scope>
    <source>
        <strain evidence="2 3">7MK8-2</strain>
    </source>
</reference>